<organism evidence="2 3">
    <name type="scientific">Candidatus Carbonibacillus altaicus</name>
    <dbReference type="NCBI Taxonomy" id="2163959"/>
    <lineage>
        <taxon>Bacteria</taxon>
        <taxon>Bacillati</taxon>
        <taxon>Bacillota</taxon>
        <taxon>Bacilli</taxon>
        <taxon>Bacillales</taxon>
        <taxon>Candidatus Carbonibacillus</taxon>
    </lineage>
</organism>
<dbReference type="Proteomes" id="UP000244338">
    <property type="component" value="Unassembled WGS sequence"/>
</dbReference>
<evidence type="ECO:0000256" key="1">
    <source>
        <dbReference type="SAM" id="Phobius"/>
    </source>
</evidence>
<sequence length="105" mass="11478">MIRLITIYFIAFGITLGGTFLAGFSALLTRQAPFELMKDVAQDLKFWAIIAAIGGTFDALKGIEEGFLGGQYSSLLRQIFYFFAAFFGANTASAMILMLIRSLSS</sequence>
<evidence type="ECO:0000313" key="2">
    <source>
        <dbReference type="EMBL" id="PTQ56348.1"/>
    </source>
</evidence>
<dbReference type="AlphaFoldDB" id="A0A2R6Y0Y3"/>
<evidence type="ECO:0000313" key="3">
    <source>
        <dbReference type="Proteomes" id="UP000244338"/>
    </source>
</evidence>
<feature type="transmembrane region" description="Helical" evidence="1">
    <location>
        <begin position="7"/>
        <end position="28"/>
    </location>
</feature>
<gene>
    <name evidence="2" type="ORF">BSOLF_0338</name>
</gene>
<name>A0A2R6Y0Y3_9BACL</name>
<dbReference type="Pfam" id="PF14034">
    <property type="entry name" value="Spore_YtrH"/>
    <property type="match status" value="1"/>
</dbReference>
<accession>A0A2R6Y0Y3</accession>
<dbReference type="InterPro" id="IPR025689">
    <property type="entry name" value="Spore_YtrH"/>
</dbReference>
<proteinExistence type="predicted"/>
<comment type="caution">
    <text evidence="2">The sequence shown here is derived from an EMBL/GenBank/DDBJ whole genome shotgun (WGS) entry which is preliminary data.</text>
</comment>
<reference evidence="3" key="1">
    <citation type="journal article" date="2018" name="Sci. Rep.">
        <title>Lignite coal burning seam in the remote Altai Mountains harbors a hydrogen-driven thermophilic microbial community.</title>
        <authorList>
            <person name="Kadnikov V.V."/>
            <person name="Mardanov A.V."/>
            <person name="Ivasenko D.A."/>
            <person name="Antsiferov D.V."/>
            <person name="Beletsky A.V."/>
            <person name="Karnachuk O.V."/>
            <person name="Ravin N.V."/>
        </authorList>
    </citation>
    <scope>NUCLEOTIDE SEQUENCE [LARGE SCALE GENOMIC DNA]</scope>
</reference>
<keyword evidence="1" id="KW-1133">Transmembrane helix</keyword>
<protein>
    <recommendedName>
        <fullName evidence="4">Sporulation protein</fullName>
    </recommendedName>
</protein>
<keyword evidence="1" id="KW-0472">Membrane</keyword>
<keyword evidence="1" id="KW-0812">Transmembrane</keyword>
<feature type="transmembrane region" description="Helical" evidence="1">
    <location>
        <begin position="79"/>
        <end position="100"/>
    </location>
</feature>
<dbReference type="EMBL" id="PEBX01000032">
    <property type="protein sequence ID" value="PTQ56348.1"/>
    <property type="molecule type" value="Genomic_DNA"/>
</dbReference>
<evidence type="ECO:0008006" key="4">
    <source>
        <dbReference type="Google" id="ProtNLM"/>
    </source>
</evidence>